<gene>
    <name evidence="7" type="ORF">OKIOD_LOCUS7779</name>
</gene>
<evidence type="ECO:0000256" key="4">
    <source>
        <dbReference type="ARBA" id="ARBA00023242"/>
    </source>
</evidence>
<dbReference type="InterPro" id="IPR012677">
    <property type="entry name" value="Nucleotide-bd_a/b_plait_sf"/>
</dbReference>
<dbReference type="PANTHER" id="PTHR13112">
    <property type="entry name" value="UPF3 REGULATOR OF NONSENSE TRANSCRIPTS-LIKE PROTEIN"/>
    <property type="match status" value="1"/>
</dbReference>
<keyword evidence="8" id="KW-1185">Reference proteome</keyword>
<dbReference type="InterPro" id="IPR035979">
    <property type="entry name" value="RBD_domain_sf"/>
</dbReference>
<feature type="domain" description="UPF3" evidence="6">
    <location>
        <begin position="5"/>
        <end position="165"/>
    </location>
</feature>
<reference evidence="7 8" key="1">
    <citation type="submission" date="2021-04" db="EMBL/GenBank/DDBJ databases">
        <authorList>
            <person name="Bliznina A."/>
        </authorList>
    </citation>
    <scope>NUCLEOTIDE SEQUENCE [LARGE SCALE GENOMIC DNA]</scope>
</reference>
<feature type="region of interest" description="Disordered" evidence="5">
    <location>
        <begin position="144"/>
        <end position="325"/>
    </location>
</feature>
<feature type="compositionally biased region" description="Basic and acidic residues" evidence="5">
    <location>
        <begin position="183"/>
        <end position="214"/>
    </location>
</feature>
<dbReference type="Proteomes" id="UP001158576">
    <property type="component" value="Chromosome XSR"/>
</dbReference>
<dbReference type="Gene3D" id="3.30.70.330">
    <property type="match status" value="1"/>
</dbReference>
<feature type="compositionally biased region" description="Polar residues" evidence="5">
    <location>
        <begin position="276"/>
        <end position="289"/>
    </location>
</feature>
<comment type="similarity">
    <text evidence="2">Belongs to the RENT3 family.</text>
</comment>
<keyword evidence="4" id="KW-0539">Nucleus</keyword>
<evidence type="ECO:0000256" key="1">
    <source>
        <dbReference type="ARBA" id="ARBA00004123"/>
    </source>
</evidence>
<evidence type="ECO:0000313" key="7">
    <source>
        <dbReference type="EMBL" id="CAG5099068.1"/>
    </source>
</evidence>
<feature type="compositionally biased region" description="Basic and acidic residues" evidence="5">
    <location>
        <begin position="251"/>
        <end position="264"/>
    </location>
</feature>
<evidence type="ECO:0000313" key="8">
    <source>
        <dbReference type="Proteomes" id="UP001158576"/>
    </source>
</evidence>
<name>A0ABN7SJF7_OIKDI</name>
<dbReference type="Pfam" id="PF03467">
    <property type="entry name" value="Smg4_UPF3"/>
    <property type="match status" value="1"/>
</dbReference>
<feature type="compositionally biased region" description="Basic and acidic residues" evidence="5">
    <location>
        <begin position="316"/>
        <end position="325"/>
    </location>
</feature>
<dbReference type="InterPro" id="IPR005120">
    <property type="entry name" value="UPF3_dom"/>
</dbReference>
<evidence type="ECO:0000259" key="6">
    <source>
        <dbReference type="Pfam" id="PF03467"/>
    </source>
</evidence>
<proteinExistence type="inferred from homology"/>
<evidence type="ECO:0000256" key="2">
    <source>
        <dbReference type="ARBA" id="ARBA00005991"/>
    </source>
</evidence>
<dbReference type="PANTHER" id="PTHR13112:SF0">
    <property type="entry name" value="FI21285P1"/>
    <property type="match status" value="1"/>
</dbReference>
<dbReference type="CDD" id="cd12455">
    <property type="entry name" value="RRM_like_Smg4_UPF3"/>
    <property type="match status" value="1"/>
</dbReference>
<protein>
    <submittedName>
        <fullName evidence="7">Oidioi.mRNA.OKI2018_I69.XSR.g16221.t1.cds</fullName>
    </submittedName>
</protein>
<keyword evidence="3" id="KW-0866">Nonsense-mediated mRNA decay</keyword>
<organism evidence="7 8">
    <name type="scientific">Oikopleura dioica</name>
    <name type="common">Tunicate</name>
    <dbReference type="NCBI Taxonomy" id="34765"/>
    <lineage>
        <taxon>Eukaryota</taxon>
        <taxon>Metazoa</taxon>
        <taxon>Chordata</taxon>
        <taxon>Tunicata</taxon>
        <taxon>Appendicularia</taxon>
        <taxon>Copelata</taxon>
        <taxon>Oikopleuridae</taxon>
        <taxon>Oikopleura</taxon>
    </lineage>
</organism>
<dbReference type="EMBL" id="OU015569">
    <property type="protein sequence ID" value="CAG5099068.1"/>
    <property type="molecule type" value="Genomic_DNA"/>
</dbReference>
<sequence>MVVKQQTKVTIRRLPPDLTEAELKDIIGHLPPHDYFKFHKADPSLAPAHTTRAYIKFVNFDDVIEFRDNFDGRIFEDKRGNEYMANVELAISSLVPRGKKREDQRCDTIENDEDYLEFKEAYEADKPEVQQINIEEYLKEAAAKEEERKKPMSTPLIDFVRAKKKTKRRDRDEKRKEERKKRRDEERRQKQREKRERNDRKKNVIEGKTEENKQSGRQPRQQRNSESRLDGNIDDDRPKESSSGPKGGRTAAREKRKREFEEKRKARIAKQKEGASASTSADPASQTDSKPVDSKPQPKPARGEGQSRRYSRRKEARASAKPENS</sequence>
<dbReference type="SUPFAM" id="SSF54928">
    <property type="entry name" value="RNA-binding domain, RBD"/>
    <property type="match status" value="1"/>
</dbReference>
<evidence type="ECO:0000256" key="5">
    <source>
        <dbReference type="SAM" id="MobiDB-lite"/>
    </source>
</evidence>
<comment type="subcellular location">
    <subcellularLocation>
        <location evidence="1">Nucleus</location>
    </subcellularLocation>
</comment>
<feature type="compositionally biased region" description="Basic and acidic residues" evidence="5">
    <location>
        <begin position="223"/>
        <end position="240"/>
    </location>
</feature>
<evidence type="ECO:0000256" key="3">
    <source>
        <dbReference type="ARBA" id="ARBA00023161"/>
    </source>
</evidence>
<accession>A0ABN7SJF7</accession>
<dbReference type="InterPro" id="IPR039722">
    <property type="entry name" value="Upf3"/>
</dbReference>